<reference evidence="1 2" key="1">
    <citation type="submission" date="2015-05" db="EMBL/GenBank/DDBJ databases">
        <title>Genome sequencing and analysis of members of genus Stenotrophomonas.</title>
        <authorList>
            <person name="Patil P.P."/>
            <person name="Midha S."/>
            <person name="Patil P.B."/>
        </authorList>
    </citation>
    <scope>NUCLEOTIDE SEQUENCE [LARGE SCALE GENOMIC DNA]</scope>
    <source>
        <strain evidence="1 2">DSM 21508</strain>
    </source>
</reference>
<gene>
    <name evidence="1" type="ORF">ABB28_14435</name>
</gene>
<keyword evidence="2" id="KW-1185">Reference proteome</keyword>
<dbReference type="PATRIC" id="fig|517011.3.peg.2945"/>
<dbReference type="Proteomes" id="UP000051386">
    <property type="component" value="Unassembled WGS sequence"/>
</dbReference>
<name>A0A0R0D283_9GAMM</name>
<dbReference type="InterPro" id="IPR011990">
    <property type="entry name" value="TPR-like_helical_dom_sf"/>
</dbReference>
<evidence type="ECO:0000313" key="2">
    <source>
        <dbReference type="Proteomes" id="UP000051386"/>
    </source>
</evidence>
<sequence>MLQQVGAKAYSIYRTKAGRAAGDAKQQVLALKPRSDAGDGLATYEIELAVSDCRNLISGEPEASWQAMRRAGMRTDPDFLSKLEVRLGECVALSQDPALYEAPWLARAAEQGSVEAQLLYAIDVRTAVGASSASELAEREEDVLAWRETSLRYLHALADGGNVEALSGLQSVHENGYRTAKDPVAAYAYGQVLQRLSPSFWSDALLAQSSQTLSPSQQRRAAEQAEAIYRRCCVLPGGGD</sequence>
<dbReference type="EMBL" id="LDJK01000072">
    <property type="protein sequence ID" value="KRG72542.1"/>
    <property type="molecule type" value="Genomic_DNA"/>
</dbReference>
<proteinExistence type="predicted"/>
<evidence type="ECO:0008006" key="3">
    <source>
        <dbReference type="Google" id="ProtNLM"/>
    </source>
</evidence>
<comment type="caution">
    <text evidence="1">The sequence shown here is derived from an EMBL/GenBank/DDBJ whole genome shotgun (WGS) entry which is preliminary data.</text>
</comment>
<accession>A0A0R0D283</accession>
<evidence type="ECO:0000313" key="1">
    <source>
        <dbReference type="EMBL" id="KRG72542.1"/>
    </source>
</evidence>
<dbReference type="AlphaFoldDB" id="A0A0R0D283"/>
<protein>
    <recommendedName>
        <fullName evidence="3">Sel1 repeat family protein</fullName>
    </recommendedName>
</protein>
<dbReference type="Gene3D" id="1.25.40.10">
    <property type="entry name" value="Tetratricopeptide repeat domain"/>
    <property type="match status" value="1"/>
</dbReference>
<organism evidence="1 2">
    <name type="scientific">Stenotrophomonas chelatiphaga</name>
    <dbReference type="NCBI Taxonomy" id="517011"/>
    <lineage>
        <taxon>Bacteria</taxon>
        <taxon>Pseudomonadati</taxon>
        <taxon>Pseudomonadota</taxon>
        <taxon>Gammaproteobacteria</taxon>
        <taxon>Lysobacterales</taxon>
        <taxon>Lysobacteraceae</taxon>
        <taxon>Stenotrophomonas</taxon>
    </lineage>
</organism>